<protein>
    <submittedName>
        <fullName evidence="2">Uncharacterized protein</fullName>
    </submittedName>
</protein>
<evidence type="ECO:0000313" key="3">
    <source>
        <dbReference type="Proteomes" id="UP001190700"/>
    </source>
</evidence>
<feature type="compositionally biased region" description="Polar residues" evidence="1">
    <location>
        <begin position="89"/>
        <end position="117"/>
    </location>
</feature>
<reference evidence="2 3" key="1">
    <citation type="journal article" date="2015" name="Genome Biol. Evol.">
        <title>Comparative Genomics of a Bacterivorous Green Alga Reveals Evolutionary Causalities and Consequences of Phago-Mixotrophic Mode of Nutrition.</title>
        <authorList>
            <person name="Burns J.A."/>
            <person name="Paasch A."/>
            <person name="Narechania A."/>
            <person name="Kim E."/>
        </authorList>
    </citation>
    <scope>NUCLEOTIDE SEQUENCE [LARGE SCALE GENOMIC DNA]</scope>
    <source>
        <strain evidence="2 3">PLY_AMNH</strain>
    </source>
</reference>
<dbReference type="Proteomes" id="UP001190700">
    <property type="component" value="Unassembled WGS sequence"/>
</dbReference>
<organism evidence="2 3">
    <name type="scientific">Cymbomonas tetramitiformis</name>
    <dbReference type="NCBI Taxonomy" id="36881"/>
    <lineage>
        <taxon>Eukaryota</taxon>
        <taxon>Viridiplantae</taxon>
        <taxon>Chlorophyta</taxon>
        <taxon>Pyramimonadophyceae</taxon>
        <taxon>Pyramimonadales</taxon>
        <taxon>Pyramimonadaceae</taxon>
        <taxon>Cymbomonas</taxon>
    </lineage>
</organism>
<gene>
    <name evidence="2" type="ORF">CYMTET_18053</name>
</gene>
<dbReference type="EMBL" id="LGRX02008301">
    <property type="protein sequence ID" value="KAK3273722.1"/>
    <property type="molecule type" value="Genomic_DNA"/>
</dbReference>
<sequence>MGRTGRPQADPATLAKNVLKSRKARSSQAYRDSQKPKANDEVQETPKTASQITARQKSNSRQSVYRKRKKEAERSTTRRRNTRHKPNAPAQSPPSATAHSDLVSPSETQNISPQSRGSSERTKRRKVEKVETLLLTPKKTPDKVRKLKSLLGRREVASLVEKAGYQNKQDMVLEEDVRANLEEFFNTTSIEAMGATASNVAASHATRQSKPKQTQDARDARQAVAAALAGGVIGGTKRRSQDGKLRHLAKKLRIDRKTLAKGFKTRIHALLREGPWATVSKRVRRDKALTPELMSTLKAFLERSNNSTTSPYKKHVMYSTNPLTGKRGPKVSWQLLDKSCAQLFTEFQEEYRDSALVRVETTKEGDRIDKRVRFGPRQFFTAVAAMPWFKRRGKHCTRLICCCVYCVGMKLLLEGYNNYRQRLVEQCAADAASLALLGILLPAADPGLMTLGRTLESMCCEAPEGTGMPALKCFEGRCRTCGWEKASGSFLVPPPGDPDNDAPVSWQKWDKVPYVTKKGVQKTKVALGRDKFLVQCRQMTWSQ</sequence>
<evidence type="ECO:0000313" key="2">
    <source>
        <dbReference type="EMBL" id="KAK3273722.1"/>
    </source>
</evidence>
<feature type="region of interest" description="Disordered" evidence="1">
    <location>
        <begin position="1"/>
        <end position="131"/>
    </location>
</feature>
<accession>A0AAE0L6I9</accession>
<keyword evidence="3" id="KW-1185">Reference proteome</keyword>
<feature type="compositionally biased region" description="Polar residues" evidence="1">
    <location>
        <begin position="45"/>
        <end position="63"/>
    </location>
</feature>
<proteinExistence type="predicted"/>
<feature type="compositionally biased region" description="Basic residues" evidence="1">
    <location>
        <begin position="77"/>
        <end position="86"/>
    </location>
</feature>
<comment type="caution">
    <text evidence="2">The sequence shown here is derived from an EMBL/GenBank/DDBJ whole genome shotgun (WGS) entry which is preliminary data.</text>
</comment>
<dbReference type="AlphaFoldDB" id="A0AAE0L6I9"/>
<name>A0AAE0L6I9_9CHLO</name>
<evidence type="ECO:0000256" key="1">
    <source>
        <dbReference type="SAM" id="MobiDB-lite"/>
    </source>
</evidence>